<dbReference type="InterPro" id="IPR029151">
    <property type="entry name" value="Sensor-like_sf"/>
</dbReference>
<proteinExistence type="predicted"/>
<dbReference type="InterPro" id="IPR033479">
    <property type="entry name" value="dCache_1"/>
</dbReference>
<evidence type="ECO:0000256" key="5">
    <source>
        <dbReference type="ARBA" id="ARBA00023136"/>
    </source>
</evidence>
<accession>A0A0A0EI02</accession>
<feature type="transmembrane region" description="Helical" evidence="7">
    <location>
        <begin position="297"/>
        <end position="317"/>
    </location>
</feature>
<comment type="subcellular location">
    <subcellularLocation>
        <location evidence="1">Cell membrane</location>
        <topology evidence="1">Multi-pass membrane protein</topology>
    </subcellularLocation>
</comment>
<evidence type="ECO:0000256" key="3">
    <source>
        <dbReference type="ARBA" id="ARBA00022692"/>
    </source>
</evidence>
<dbReference type="STRING" id="1461694.ATO9_03700"/>
<dbReference type="OrthoDB" id="9812260at2"/>
<evidence type="ECO:0000256" key="4">
    <source>
        <dbReference type="ARBA" id="ARBA00022989"/>
    </source>
</evidence>
<keyword evidence="10" id="KW-1185">Reference proteome</keyword>
<dbReference type="Gene3D" id="3.30.450.20">
    <property type="entry name" value="PAS domain"/>
    <property type="match status" value="1"/>
</dbReference>
<evidence type="ECO:0000256" key="6">
    <source>
        <dbReference type="SAM" id="MobiDB-lite"/>
    </source>
</evidence>
<dbReference type="GO" id="GO:0005886">
    <property type="term" value="C:plasma membrane"/>
    <property type="evidence" value="ECO:0007669"/>
    <property type="project" value="UniProtKB-SubCell"/>
</dbReference>
<evidence type="ECO:0000256" key="1">
    <source>
        <dbReference type="ARBA" id="ARBA00004651"/>
    </source>
</evidence>
<reference evidence="9 10" key="1">
    <citation type="journal article" date="2015" name="Antonie Van Leeuwenhoek">
        <title>Pseudooceanicola atlanticus gen. nov. sp. nov., isolated from surface seawater of the Atlantic Ocean and reclassification of Oceanicola batsensis, Oceanicola marinus, Oceanicola nitratireducens, Oceanicola nanhaiensis, Oceanicola antarcticus and Oceanicola flagellatus, as Pseudooceanicola batsensis comb. nov., Pseudooceanicola marinus comb. nov., Pseudooceanicola nitratireducens comb. nov., Pseudooceanicola nanhaiensis comb. nov., Pseudooceanicola antarcticus comb. nov., and Pseudooceanicola flagellatus comb. nov.</title>
        <authorList>
            <person name="Lai Q."/>
            <person name="Li G."/>
            <person name="Liu X."/>
            <person name="Du Y."/>
            <person name="Sun F."/>
            <person name="Shao Z."/>
        </authorList>
    </citation>
    <scope>NUCLEOTIDE SEQUENCE [LARGE SCALE GENOMIC DNA]</scope>
    <source>
        <strain evidence="9 10">22II-s11g</strain>
    </source>
</reference>
<dbReference type="Proteomes" id="UP000030004">
    <property type="component" value="Unassembled WGS sequence"/>
</dbReference>
<feature type="transmembrane region" description="Helical" evidence="7">
    <location>
        <begin position="20"/>
        <end position="39"/>
    </location>
</feature>
<comment type="caution">
    <text evidence="9">The sequence shown here is derived from an EMBL/GenBank/DDBJ whole genome shotgun (WGS) entry which is preliminary data.</text>
</comment>
<keyword evidence="5 7" id="KW-0472">Membrane</keyword>
<feature type="compositionally biased region" description="Low complexity" evidence="6">
    <location>
        <begin position="348"/>
        <end position="367"/>
    </location>
</feature>
<dbReference type="Pfam" id="PF02743">
    <property type="entry name" value="dCache_1"/>
    <property type="match status" value="1"/>
</dbReference>
<keyword evidence="4 7" id="KW-1133">Transmembrane helix</keyword>
<keyword evidence="3 7" id="KW-0812">Transmembrane</keyword>
<feature type="region of interest" description="Disordered" evidence="6">
    <location>
        <begin position="343"/>
        <end position="367"/>
    </location>
</feature>
<dbReference type="AlphaFoldDB" id="A0A0A0EI02"/>
<dbReference type="CDD" id="cd18773">
    <property type="entry name" value="PDC1_HK_sensor"/>
    <property type="match status" value="1"/>
</dbReference>
<evidence type="ECO:0000256" key="2">
    <source>
        <dbReference type="ARBA" id="ARBA00022475"/>
    </source>
</evidence>
<evidence type="ECO:0000259" key="8">
    <source>
        <dbReference type="Pfam" id="PF02743"/>
    </source>
</evidence>
<gene>
    <name evidence="9" type="ORF">ATO9_03700</name>
</gene>
<feature type="domain" description="Cache" evidence="8">
    <location>
        <begin position="91"/>
        <end position="280"/>
    </location>
</feature>
<dbReference type="SUPFAM" id="SSF103190">
    <property type="entry name" value="Sensory domain-like"/>
    <property type="match status" value="1"/>
</dbReference>
<dbReference type="eggNOG" id="COG3706">
    <property type="taxonomic scope" value="Bacteria"/>
</dbReference>
<organism evidence="9 10">
    <name type="scientific">Pseudooceanicola atlanticus</name>
    <dbReference type="NCBI Taxonomy" id="1461694"/>
    <lineage>
        <taxon>Bacteria</taxon>
        <taxon>Pseudomonadati</taxon>
        <taxon>Pseudomonadota</taxon>
        <taxon>Alphaproteobacteria</taxon>
        <taxon>Rhodobacterales</taxon>
        <taxon>Paracoccaceae</taxon>
        <taxon>Pseudooceanicola</taxon>
    </lineage>
</organism>
<protein>
    <recommendedName>
        <fullName evidence="8">Cache domain-containing protein</fullName>
    </recommendedName>
</protein>
<keyword evidence="2" id="KW-1003">Cell membrane</keyword>
<name>A0A0A0EI02_9RHOB</name>
<dbReference type="RefSeq" id="WP_043745088.1">
    <property type="nucleotide sequence ID" value="NZ_AQQX01000001.1"/>
</dbReference>
<evidence type="ECO:0000313" key="9">
    <source>
        <dbReference type="EMBL" id="KGM50596.1"/>
    </source>
</evidence>
<evidence type="ECO:0000256" key="7">
    <source>
        <dbReference type="SAM" id="Phobius"/>
    </source>
</evidence>
<dbReference type="EMBL" id="AQQX01000001">
    <property type="protein sequence ID" value="KGM50596.1"/>
    <property type="molecule type" value="Genomic_DNA"/>
</dbReference>
<evidence type="ECO:0000313" key="10">
    <source>
        <dbReference type="Proteomes" id="UP000030004"/>
    </source>
</evidence>
<sequence length="367" mass="40151">MAQSDTNTIIPTLPRPPRLHNAFVGATLIFGIVAVLVILGPMARYGRTFQAEVQAENALRGALALEVAMSRAIEREWDSLQAVANAAGSGNLDDMREFADAVLGAGGRIAWAGFANRSGTIVVGSNGTRQGDQVGERRWFREGLQGGSIGNVYRASKPRPGSNYQIEELLNLSTPVTNEDGEVIGVFAYNLRMPWLDGYLKSTAEELRLDAFVLNREGTILVQRLGQGASPLAETTIDRLQLNRTQVIPSESPAGDREILAIVPNFGTDSMPPLNWSLIVRMPAAVMVFDGRSLPMTLFMSLVSLMALLLVFTLVFARHFLDPFERLAETSRAMAEDHDVYPEEFSSSRESSLLSQSLSRLQSRIPD</sequence>